<dbReference type="STRING" id="246195.DNO_0466"/>
<dbReference type="Pfam" id="PF04279">
    <property type="entry name" value="IspA"/>
    <property type="match status" value="1"/>
</dbReference>
<evidence type="ECO:0000256" key="1">
    <source>
        <dbReference type="ARBA" id="ARBA00022475"/>
    </source>
</evidence>
<sequence>MQDFLPVVAFIAAYVGARLLGSAQAMYIATAVLMLVSVLQIIYFKWRQKPIEKRHWLTLAVILLLGSITLIFHNDLFIKLKPTILNILIAIVFLGSQFFGQKNLTKAMLHSVFDMPELLWRKLNFAWVGFFLFEAGLNSFVALRFSNDVYVAFKFWGLLLLTMLFMTAQIFVLKDYLRRENNDDHA</sequence>
<reference evidence="6 7" key="1">
    <citation type="journal article" date="2007" name="Nat. Biotechnol.">
        <title>Genome sequence and identification of candidate vaccine antigens from the animal pathogen Dichelobacter nodosus.</title>
        <authorList>
            <person name="Myers G.S."/>
            <person name="Parker D."/>
            <person name="Al-Hasani K."/>
            <person name="Kennan R.M."/>
            <person name="Seemann T."/>
            <person name="Ren Q."/>
            <person name="Badger J.H."/>
            <person name="Selengut J.D."/>
            <person name="Deboy R.T."/>
            <person name="Tettelin H."/>
            <person name="Boyce J.D."/>
            <person name="McCarl V.P."/>
            <person name="Han X."/>
            <person name="Nelson W.C."/>
            <person name="Madupu R."/>
            <person name="Mohamoud Y."/>
            <person name="Holley T."/>
            <person name="Fedorova N."/>
            <person name="Khouri H."/>
            <person name="Bottomley S.P."/>
            <person name="Whittington R.J."/>
            <person name="Adler B."/>
            <person name="Songer J.G."/>
            <person name="Rood J.I."/>
            <person name="Paulsen I.T."/>
        </authorList>
    </citation>
    <scope>NUCLEOTIDE SEQUENCE [LARGE SCALE GENOMIC DNA]</scope>
    <source>
        <strain evidence="6 7">VCS1703A</strain>
    </source>
</reference>
<gene>
    <name evidence="6" type="primary">ispZ</name>
    <name evidence="5" type="synonym">yciB</name>
    <name evidence="6" type="ordered locus">DNO_0466</name>
</gene>
<dbReference type="KEGG" id="dno:DNO_0466"/>
<comment type="function">
    <text evidence="5">Plays a role in cell envelope biogenesis, maintenance of cell envelope integrity and membrane homeostasis.</text>
</comment>
<dbReference type="EMBL" id="CP000513">
    <property type="protein sequence ID" value="ABQ13349.1"/>
    <property type="molecule type" value="Genomic_DNA"/>
</dbReference>
<keyword evidence="1 5" id="KW-1003">Cell membrane</keyword>
<evidence type="ECO:0000256" key="3">
    <source>
        <dbReference type="ARBA" id="ARBA00022989"/>
    </source>
</evidence>
<keyword evidence="2 5" id="KW-0812">Transmembrane</keyword>
<dbReference type="PANTHER" id="PTHR36917">
    <property type="entry name" value="INTRACELLULAR SEPTATION PROTEIN A-RELATED"/>
    <property type="match status" value="1"/>
</dbReference>
<keyword evidence="4 5" id="KW-0472">Membrane</keyword>
<dbReference type="InterPro" id="IPR006008">
    <property type="entry name" value="YciB"/>
</dbReference>
<comment type="similarity">
    <text evidence="5">Belongs to the YciB family.</text>
</comment>
<keyword evidence="7" id="KW-1185">Reference proteome</keyword>
<evidence type="ECO:0000256" key="2">
    <source>
        <dbReference type="ARBA" id="ARBA00022692"/>
    </source>
</evidence>
<protein>
    <recommendedName>
        <fullName evidence="5">Inner membrane-spanning protein YciB</fullName>
    </recommendedName>
</protein>
<dbReference type="GO" id="GO:0005886">
    <property type="term" value="C:plasma membrane"/>
    <property type="evidence" value="ECO:0007669"/>
    <property type="project" value="UniProtKB-SubCell"/>
</dbReference>
<dbReference type="Proteomes" id="UP000000248">
    <property type="component" value="Chromosome"/>
</dbReference>
<keyword evidence="3 5" id="KW-1133">Transmembrane helix</keyword>
<keyword evidence="5" id="KW-0997">Cell inner membrane</keyword>
<feature type="transmembrane region" description="Helical" evidence="5">
    <location>
        <begin position="27"/>
        <end position="44"/>
    </location>
</feature>
<dbReference type="HAMAP" id="MF_00189">
    <property type="entry name" value="YciB"/>
    <property type="match status" value="1"/>
</dbReference>
<dbReference type="RefSeq" id="WP_012030801.1">
    <property type="nucleotide sequence ID" value="NC_009446.1"/>
</dbReference>
<feature type="transmembrane region" description="Helical" evidence="5">
    <location>
        <begin position="84"/>
        <end position="104"/>
    </location>
</feature>
<dbReference type="PANTHER" id="PTHR36917:SF1">
    <property type="entry name" value="INNER MEMBRANE-SPANNING PROTEIN YCIB"/>
    <property type="match status" value="1"/>
</dbReference>
<feature type="transmembrane region" description="Helical" evidence="5">
    <location>
        <begin position="56"/>
        <end position="72"/>
    </location>
</feature>
<organism evidence="6 7">
    <name type="scientific">Dichelobacter nodosus (strain VCS1703A)</name>
    <dbReference type="NCBI Taxonomy" id="246195"/>
    <lineage>
        <taxon>Bacteria</taxon>
        <taxon>Pseudomonadati</taxon>
        <taxon>Pseudomonadota</taxon>
        <taxon>Gammaproteobacteria</taxon>
        <taxon>Cardiobacteriales</taxon>
        <taxon>Cardiobacteriaceae</taxon>
        <taxon>Dichelobacter</taxon>
    </lineage>
</organism>
<name>A5EVS2_DICNV</name>
<comment type="subcellular location">
    <subcellularLocation>
        <location evidence="5">Cell inner membrane</location>
        <topology evidence="5">Multi-pass membrane protein</topology>
    </subcellularLocation>
</comment>
<proteinExistence type="inferred from homology"/>
<accession>A5EVS2</accession>
<dbReference type="eggNOG" id="COG2917">
    <property type="taxonomic scope" value="Bacteria"/>
</dbReference>
<evidence type="ECO:0000256" key="4">
    <source>
        <dbReference type="ARBA" id="ARBA00023136"/>
    </source>
</evidence>
<feature type="transmembrane region" description="Helical" evidence="5">
    <location>
        <begin position="155"/>
        <end position="173"/>
    </location>
</feature>
<dbReference type="OrthoDB" id="9788219at2"/>
<dbReference type="AlphaFoldDB" id="A5EVS2"/>
<evidence type="ECO:0000256" key="5">
    <source>
        <dbReference type="HAMAP-Rule" id="MF_00189"/>
    </source>
</evidence>
<feature type="transmembrane region" description="Helical" evidence="5">
    <location>
        <begin position="125"/>
        <end position="143"/>
    </location>
</feature>
<evidence type="ECO:0000313" key="6">
    <source>
        <dbReference type="EMBL" id="ABQ13349.1"/>
    </source>
</evidence>
<dbReference type="HOGENOM" id="CLU_089554_2_0_6"/>
<evidence type="ECO:0000313" key="7">
    <source>
        <dbReference type="Proteomes" id="UP000000248"/>
    </source>
</evidence>